<keyword evidence="20" id="KW-0378">Hydrolase</keyword>
<keyword evidence="4 18" id="KW-0677">Repeat</keyword>
<evidence type="ECO:0000256" key="1">
    <source>
        <dbReference type="ARBA" id="ARBA00004496"/>
    </source>
</evidence>
<dbReference type="GO" id="GO:0003677">
    <property type="term" value="F:DNA binding"/>
    <property type="evidence" value="ECO:0007669"/>
    <property type="project" value="UniProtKB-UniRule"/>
</dbReference>
<dbReference type="PANTHER" id="PTHR43152">
    <property type="entry name" value="UVRABC SYSTEM PROTEIN A"/>
    <property type="match status" value="1"/>
</dbReference>
<evidence type="ECO:0000256" key="3">
    <source>
        <dbReference type="ARBA" id="ARBA00022723"/>
    </source>
</evidence>
<feature type="binding site" evidence="18">
    <location>
        <begin position="35"/>
        <end position="42"/>
    </location>
    <ligand>
        <name>ATP</name>
        <dbReference type="ChEBI" id="CHEBI:30616"/>
    </ligand>
</feature>
<feature type="zinc finger region" description="C4-type" evidence="18">
    <location>
        <begin position="748"/>
        <end position="774"/>
    </location>
</feature>
<dbReference type="InterPro" id="IPR004602">
    <property type="entry name" value="UvrA"/>
</dbReference>
<keyword evidence="7 18" id="KW-0228">DNA excision</keyword>
<dbReference type="PANTHER" id="PTHR43152:SF3">
    <property type="entry name" value="UVRABC SYSTEM PROTEIN A"/>
    <property type="match status" value="1"/>
</dbReference>
<dbReference type="CDD" id="cd03271">
    <property type="entry name" value="ABC_UvrA_II"/>
    <property type="match status" value="1"/>
</dbReference>
<keyword evidence="8 18" id="KW-0863">Zinc-finger</keyword>
<comment type="caution">
    <text evidence="20">The sequence shown here is derived from an EMBL/GenBank/DDBJ whole genome shotgun (WGS) entry which is preliminary data.</text>
</comment>
<keyword evidence="6 18" id="KW-0227">DNA damage</keyword>
<feature type="domain" description="ABC transporter" evidence="19">
    <location>
        <begin position="614"/>
        <end position="945"/>
    </location>
</feature>
<keyword evidence="14 18" id="KW-0742">SOS response</keyword>
<sequence length="963" mass="105056">MTDPLKTISIRGAREHNLKNVDLDLPRDSLIVMTGLSGSGKSSLAFDTIYAEGQRRYVESLSAYARQFLEMMQKPDVDQIDGLSPAISIEQKTTSRNPRSTVGTVTEIYDYMRLLFARVGVPYSPATGLPIESQTVSEMVDRILALPEGTRLYLLAPVVRGRKGEYRKDLADFMKKGFQRARIDGTFHELAEAPALDKKLKHDIDIVVDRVVVRPDLGTRLADSLETALGLADGIAIAEFADETDEAGAPRRLVFSEKFACPVSGFTIAEIEPRLFSFNNPFGACPTCGGLGTQQGVDPDLVVPDPDLTLRAGAIHPWAKSSSPYYLQTLEALGRHFGFKVSDRWSELGEAAQKAILYGTREKIAFVYDDGLRSYQTSKTFEGVIPNLERRWKETDSAWVREEIDRFMSAAPCPACGGYRLKPEALAVKVGGLHIGKVAEMSIRGARAWFGALPERLTDKQREIATRILKEIRERLAFLDDVGLDYLTLARSSGTLSGGESQRIRLASQIGSGLTGVLYVLDEPSIGLHQRDNARLLETLKHLRDLGNTVIVVEHDEDAILAADHVVDVGPGAGVHGGEIIAQGTPAEIIANPRSLTGRYLSGTLAIPQPEARREVSDARRLRVEGACGNNLKDVTAEIPLGTFTCVTGVSGGGKSTLLIDTIYKAVARRLNGAREHAAPHGALTGLEFLDKVIDIDQSPIGRTPRSNPATYTGAFTPIRDWFAGLPEAKARGYQAGRFSFNVKGGRCEACQGDGVIKIEMHFLPDVYVTCDVCKGKRYNRETLEVAFKGKSIADVLDMTVDEGCAFFDAVPAIRDKLRTLARVGLGYIHIGQQATTLSGGEAQRVKLAKELSKRATGRTLYILDEPTTGLHFHDVAKLLEVLHELVDQGNTVAVIEHNLEVIKTADWIIDLGPEGGDGGGEIVACGRPEDVMAEPRSYTGRFLRELLDRRPGQGEGRAEAAE</sequence>
<dbReference type="CDD" id="cd03270">
    <property type="entry name" value="ABC_UvrA_I"/>
    <property type="match status" value="1"/>
</dbReference>
<evidence type="ECO:0000256" key="6">
    <source>
        <dbReference type="ARBA" id="ARBA00022763"/>
    </source>
</evidence>
<protein>
    <recommendedName>
        <fullName evidence="16 18">UvrABC system protein A</fullName>
        <shortName evidence="18">UvrA protein</shortName>
    </recommendedName>
    <alternativeName>
        <fullName evidence="17 18">Excinuclease ABC subunit A</fullName>
    </alternativeName>
</protein>
<evidence type="ECO:0000256" key="11">
    <source>
        <dbReference type="ARBA" id="ARBA00022881"/>
    </source>
</evidence>
<comment type="subunit">
    <text evidence="18">Forms a heterotetramer with UvrB during the search for lesions.</text>
</comment>
<dbReference type="GO" id="GO:0008270">
    <property type="term" value="F:zinc ion binding"/>
    <property type="evidence" value="ECO:0007669"/>
    <property type="project" value="UniProtKB-UniRule"/>
</dbReference>
<evidence type="ECO:0000256" key="16">
    <source>
        <dbReference type="ARBA" id="ARBA00039316"/>
    </source>
</evidence>
<dbReference type="Gene3D" id="1.20.1580.10">
    <property type="entry name" value="ABC transporter ATPase like domain"/>
    <property type="match status" value="3"/>
</dbReference>
<gene>
    <name evidence="18 20" type="primary">uvrA</name>
    <name evidence="20" type="ORF">E4O86_06475</name>
</gene>
<evidence type="ECO:0000259" key="19">
    <source>
        <dbReference type="PROSITE" id="PS50893"/>
    </source>
</evidence>
<evidence type="ECO:0000313" key="20">
    <source>
        <dbReference type="EMBL" id="MYZ47354.1"/>
    </source>
</evidence>
<dbReference type="RefSeq" id="WP_161139703.1">
    <property type="nucleotide sequence ID" value="NZ_SPKJ01000013.1"/>
</dbReference>
<evidence type="ECO:0000256" key="7">
    <source>
        <dbReference type="ARBA" id="ARBA00022769"/>
    </source>
</evidence>
<dbReference type="GO" id="GO:0006289">
    <property type="term" value="P:nucleotide-excision repair"/>
    <property type="evidence" value="ECO:0007669"/>
    <property type="project" value="UniProtKB-UniRule"/>
</dbReference>
<proteinExistence type="inferred from homology"/>
<evidence type="ECO:0000256" key="15">
    <source>
        <dbReference type="ARBA" id="ARBA00038000"/>
    </source>
</evidence>
<evidence type="ECO:0000256" key="4">
    <source>
        <dbReference type="ARBA" id="ARBA00022737"/>
    </source>
</evidence>
<keyword evidence="9 18" id="KW-0862">Zinc</keyword>
<dbReference type="InterPro" id="IPR027417">
    <property type="entry name" value="P-loop_NTPase"/>
</dbReference>
<dbReference type="Proteomes" id="UP000773614">
    <property type="component" value="Unassembled WGS sequence"/>
</dbReference>
<evidence type="ECO:0000256" key="14">
    <source>
        <dbReference type="ARBA" id="ARBA00023236"/>
    </source>
</evidence>
<dbReference type="Gene3D" id="1.10.8.280">
    <property type="entry name" value="ABC transporter ATPase domain-like"/>
    <property type="match status" value="1"/>
</dbReference>
<dbReference type="NCBIfam" id="TIGR00630">
    <property type="entry name" value="uvra"/>
    <property type="match status" value="1"/>
</dbReference>
<dbReference type="EMBL" id="SPKJ01000013">
    <property type="protein sequence ID" value="MYZ47354.1"/>
    <property type="molecule type" value="Genomic_DNA"/>
</dbReference>
<reference evidence="20" key="1">
    <citation type="submission" date="2019-03" db="EMBL/GenBank/DDBJ databases">
        <title>Afifella sp. nov., isolated from activated sludge.</title>
        <authorList>
            <person name="Li Q."/>
            <person name="Liu Y."/>
        </authorList>
    </citation>
    <scope>NUCLEOTIDE SEQUENCE</scope>
    <source>
        <strain evidence="20">L72</strain>
    </source>
</reference>
<comment type="function">
    <text evidence="18">The UvrABC repair system catalyzes the recognition and processing of DNA lesions. UvrA is an ATPase and a DNA-binding protein. A damage recognition complex composed of 2 UvrA and 2 UvrB subunits scans DNA for abnormalities. When the presence of a lesion has been verified by UvrB, the UvrA molecules dissociate.</text>
</comment>
<keyword evidence="5 18" id="KW-0547">Nucleotide-binding</keyword>
<dbReference type="GO" id="GO:0009380">
    <property type="term" value="C:excinuclease repair complex"/>
    <property type="evidence" value="ECO:0007669"/>
    <property type="project" value="InterPro"/>
</dbReference>
<evidence type="ECO:0000256" key="8">
    <source>
        <dbReference type="ARBA" id="ARBA00022771"/>
    </source>
</evidence>
<comment type="similarity">
    <text evidence="15 18">Belongs to the ABC transporter superfamily. UvrA family.</text>
</comment>
<keyword evidence="3 18" id="KW-0479">Metal-binding</keyword>
<dbReference type="Pfam" id="PF17755">
    <property type="entry name" value="UvrA_DNA-bind"/>
    <property type="match status" value="1"/>
</dbReference>
<keyword evidence="10 18" id="KW-0067">ATP-binding</keyword>
<dbReference type="InterPro" id="IPR041102">
    <property type="entry name" value="UvrA_inter"/>
</dbReference>
<name>A0A964T3Q4_9HYPH</name>
<dbReference type="GO" id="GO:0009432">
    <property type="term" value="P:SOS response"/>
    <property type="evidence" value="ECO:0007669"/>
    <property type="project" value="UniProtKB-UniRule"/>
</dbReference>
<evidence type="ECO:0000256" key="13">
    <source>
        <dbReference type="ARBA" id="ARBA00023204"/>
    </source>
</evidence>
<accession>A0A964T3Q4</accession>
<dbReference type="SUPFAM" id="SSF52540">
    <property type="entry name" value="P-loop containing nucleoside triphosphate hydrolases"/>
    <property type="match status" value="2"/>
</dbReference>
<dbReference type="GO" id="GO:0009381">
    <property type="term" value="F:excinuclease ABC activity"/>
    <property type="evidence" value="ECO:0007669"/>
    <property type="project" value="UniProtKB-UniRule"/>
</dbReference>
<organism evidence="20 21">
    <name type="scientific">Propylenella binzhouense</name>
    <dbReference type="NCBI Taxonomy" id="2555902"/>
    <lineage>
        <taxon>Bacteria</taxon>
        <taxon>Pseudomonadati</taxon>
        <taxon>Pseudomonadota</taxon>
        <taxon>Alphaproteobacteria</taxon>
        <taxon>Hyphomicrobiales</taxon>
        <taxon>Propylenellaceae</taxon>
        <taxon>Propylenella</taxon>
    </lineage>
</organism>
<feature type="binding site" evidence="18">
    <location>
        <begin position="649"/>
        <end position="656"/>
    </location>
    <ligand>
        <name>ATP</name>
        <dbReference type="ChEBI" id="CHEBI:30616"/>
    </ligand>
</feature>
<dbReference type="GO" id="GO:0005524">
    <property type="term" value="F:ATP binding"/>
    <property type="evidence" value="ECO:0007669"/>
    <property type="project" value="UniProtKB-UniRule"/>
</dbReference>
<evidence type="ECO:0000256" key="12">
    <source>
        <dbReference type="ARBA" id="ARBA00023125"/>
    </source>
</evidence>
<dbReference type="GO" id="GO:0005737">
    <property type="term" value="C:cytoplasm"/>
    <property type="evidence" value="ECO:0007669"/>
    <property type="project" value="UniProtKB-SubCell"/>
</dbReference>
<dbReference type="Pfam" id="PF17760">
    <property type="entry name" value="UvrA_inter"/>
    <property type="match status" value="1"/>
</dbReference>
<comment type="caution">
    <text evidence="18">Lacks conserved residue(s) required for the propagation of feature annotation.</text>
</comment>
<dbReference type="NCBIfam" id="NF001503">
    <property type="entry name" value="PRK00349.1"/>
    <property type="match status" value="1"/>
</dbReference>
<dbReference type="InterPro" id="IPR003439">
    <property type="entry name" value="ABC_transporter-like_ATP-bd"/>
</dbReference>
<dbReference type="HAMAP" id="MF_00205">
    <property type="entry name" value="UvrA"/>
    <property type="match status" value="1"/>
</dbReference>
<keyword evidence="21" id="KW-1185">Reference proteome</keyword>
<keyword evidence="11 18" id="KW-0267">Excision nuclease</keyword>
<dbReference type="PROSITE" id="PS50893">
    <property type="entry name" value="ABC_TRANSPORTER_2"/>
    <property type="match status" value="1"/>
</dbReference>
<dbReference type="OrthoDB" id="9809851at2"/>
<dbReference type="InterPro" id="IPR017871">
    <property type="entry name" value="ABC_transporter-like_CS"/>
</dbReference>
<keyword evidence="13 18" id="KW-0234">DNA repair</keyword>
<evidence type="ECO:0000256" key="18">
    <source>
        <dbReference type="HAMAP-Rule" id="MF_00205"/>
    </source>
</evidence>
<dbReference type="InterPro" id="IPR041552">
    <property type="entry name" value="UvrA_DNA-bd"/>
</dbReference>
<dbReference type="Gene3D" id="3.40.50.300">
    <property type="entry name" value="P-loop containing nucleotide triphosphate hydrolases"/>
    <property type="match status" value="3"/>
</dbReference>
<evidence type="ECO:0000256" key="17">
    <source>
        <dbReference type="ARBA" id="ARBA00042156"/>
    </source>
</evidence>
<evidence type="ECO:0000256" key="10">
    <source>
        <dbReference type="ARBA" id="ARBA00022840"/>
    </source>
</evidence>
<dbReference type="FunFam" id="1.20.1580.10:FF:000002">
    <property type="entry name" value="UvrABC system protein A"/>
    <property type="match status" value="1"/>
</dbReference>
<dbReference type="PROSITE" id="PS00211">
    <property type="entry name" value="ABC_TRANSPORTER_1"/>
    <property type="match status" value="2"/>
</dbReference>
<dbReference type="GO" id="GO:0016887">
    <property type="term" value="F:ATP hydrolysis activity"/>
    <property type="evidence" value="ECO:0007669"/>
    <property type="project" value="InterPro"/>
</dbReference>
<keyword evidence="2 18" id="KW-0963">Cytoplasm</keyword>
<evidence type="ECO:0000313" key="21">
    <source>
        <dbReference type="Proteomes" id="UP000773614"/>
    </source>
</evidence>
<keyword evidence="12 18" id="KW-0238">DNA-binding</keyword>
<comment type="subcellular location">
    <subcellularLocation>
        <location evidence="1 18">Cytoplasm</location>
    </subcellularLocation>
</comment>
<dbReference type="AlphaFoldDB" id="A0A964T3Q4"/>
<evidence type="ECO:0000256" key="5">
    <source>
        <dbReference type="ARBA" id="ARBA00022741"/>
    </source>
</evidence>
<evidence type="ECO:0000256" key="2">
    <source>
        <dbReference type="ARBA" id="ARBA00022490"/>
    </source>
</evidence>
<dbReference type="Gene3D" id="3.30.190.20">
    <property type="match status" value="1"/>
</dbReference>
<evidence type="ECO:0000256" key="9">
    <source>
        <dbReference type="ARBA" id="ARBA00022833"/>
    </source>
</evidence>